<keyword evidence="3" id="KW-1185">Reference proteome</keyword>
<dbReference type="InterPro" id="IPR038479">
    <property type="entry name" value="Transthyretin-like_sf"/>
</dbReference>
<comment type="similarity">
    <text evidence="1">Belongs to the nematode transthyretin-like family.</text>
</comment>
<reference evidence="4" key="1">
    <citation type="submission" date="2022-11" db="UniProtKB">
        <authorList>
            <consortium name="WormBaseParasite"/>
        </authorList>
    </citation>
    <scope>IDENTIFICATION</scope>
</reference>
<evidence type="ECO:0000256" key="1">
    <source>
        <dbReference type="ARBA" id="ARBA00010112"/>
    </source>
</evidence>
<evidence type="ECO:0000313" key="4">
    <source>
        <dbReference type="WBParaSite" id="nRc.2.0.1.t05446-RA"/>
    </source>
</evidence>
<dbReference type="Gene3D" id="2.60.40.3330">
    <property type="match status" value="1"/>
</dbReference>
<dbReference type="AlphaFoldDB" id="A0A915HVS4"/>
<protein>
    <submittedName>
        <fullName evidence="4">Transthyretin-like family protein</fullName>
    </submittedName>
</protein>
<feature type="chain" id="PRO_5037067758" evidence="2">
    <location>
        <begin position="22"/>
        <end position="142"/>
    </location>
</feature>
<proteinExistence type="inferred from homology"/>
<dbReference type="GO" id="GO:0009986">
    <property type="term" value="C:cell surface"/>
    <property type="evidence" value="ECO:0007669"/>
    <property type="project" value="InterPro"/>
</dbReference>
<name>A0A915HVS4_ROMCU</name>
<dbReference type="WBParaSite" id="nRc.2.0.1.t05446-RA">
    <property type="protein sequence ID" value="nRc.2.0.1.t05446-RA"/>
    <property type="gene ID" value="nRc.2.0.1.g05446"/>
</dbReference>
<feature type="signal peptide" evidence="2">
    <location>
        <begin position="1"/>
        <end position="21"/>
    </location>
</feature>
<organism evidence="3 4">
    <name type="scientific">Romanomermis culicivorax</name>
    <name type="common">Nematode worm</name>
    <dbReference type="NCBI Taxonomy" id="13658"/>
    <lineage>
        <taxon>Eukaryota</taxon>
        <taxon>Metazoa</taxon>
        <taxon>Ecdysozoa</taxon>
        <taxon>Nematoda</taxon>
        <taxon>Enoplea</taxon>
        <taxon>Dorylaimia</taxon>
        <taxon>Mermithida</taxon>
        <taxon>Mermithoidea</taxon>
        <taxon>Mermithidae</taxon>
        <taxon>Romanomermis</taxon>
    </lineage>
</organism>
<evidence type="ECO:0000313" key="3">
    <source>
        <dbReference type="Proteomes" id="UP000887565"/>
    </source>
</evidence>
<dbReference type="OMA" id="SGWTTET"/>
<sequence>MLRGFCLFSFLFCLYAVSTRGEMQRVKARGQLLCGTKPAANVKVKLIDIADWISDDVMDERRTDENGVFELDGQTDEKTDIDPSVQIFHDCYDGLPCQRTWQFEIPKKYIGHKGKGPEEVFDAGKLNLEVWWYKEDRNCIKK</sequence>
<dbReference type="PANTHER" id="PTHR21700">
    <property type="entry name" value="TRANSTHYRETIN-LIKE FAMILY PROTEIN-RELATED"/>
    <property type="match status" value="1"/>
</dbReference>
<accession>A0A915HVS4</accession>
<dbReference type="Pfam" id="PF01060">
    <property type="entry name" value="TTR-52"/>
    <property type="match status" value="1"/>
</dbReference>
<keyword evidence="2" id="KW-0732">Signal</keyword>
<dbReference type="Proteomes" id="UP000887565">
    <property type="component" value="Unplaced"/>
</dbReference>
<evidence type="ECO:0000256" key="2">
    <source>
        <dbReference type="SAM" id="SignalP"/>
    </source>
</evidence>
<dbReference type="InterPro" id="IPR001534">
    <property type="entry name" value="Transthyretin-like"/>
</dbReference>